<evidence type="ECO:0000313" key="1">
    <source>
        <dbReference type="EMBL" id="JAD40372.1"/>
    </source>
</evidence>
<sequence length="14" mass="1736">MDHNLCFRISKQML</sequence>
<name>A0A0A9A005_ARUDO</name>
<reference evidence="1" key="1">
    <citation type="submission" date="2014-09" db="EMBL/GenBank/DDBJ databases">
        <authorList>
            <person name="Magalhaes I.L.F."/>
            <person name="Oliveira U."/>
            <person name="Santos F.R."/>
            <person name="Vidigal T.H.D.A."/>
            <person name="Brescovit A.D."/>
            <person name="Santos A.J."/>
        </authorList>
    </citation>
    <scope>NUCLEOTIDE SEQUENCE</scope>
    <source>
        <tissue evidence="1">Shoot tissue taken approximately 20 cm above the soil surface</tissue>
    </source>
</reference>
<accession>A0A0A9A005</accession>
<proteinExistence type="predicted"/>
<organism evidence="1">
    <name type="scientific">Arundo donax</name>
    <name type="common">Giant reed</name>
    <name type="synonym">Donax arundinaceus</name>
    <dbReference type="NCBI Taxonomy" id="35708"/>
    <lineage>
        <taxon>Eukaryota</taxon>
        <taxon>Viridiplantae</taxon>
        <taxon>Streptophyta</taxon>
        <taxon>Embryophyta</taxon>
        <taxon>Tracheophyta</taxon>
        <taxon>Spermatophyta</taxon>
        <taxon>Magnoliopsida</taxon>
        <taxon>Liliopsida</taxon>
        <taxon>Poales</taxon>
        <taxon>Poaceae</taxon>
        <taxon>PACMAD clade</taxon>
        <taxon>Arundinoideae</taxon>
        <taxon>Arundineae</taxon>
        <taxon>Arundo</taxon>
    </lineage>
</organism>
<reference evidence="1" key="2">
    <citation type="journal article" date="2015" name="Data Brief">
        <title>Shoot transcriptome of the giant reed, Arundo donax.</title>
        <authorList>
            <person name="Barrero R.A."/>
            <person name="Guerrero F.D."/>
            <person name="Moolhuijzen P."/>
            <person name="Goolsby J.A."/>
            <person name="Tidwell J."/>
            <person name="Bellgard S.E."/>
            <person name="Bellgard M.I."/>
        </authorList>
    </citation>
    <scope>NUCLEOTIDE SEQUENCE</scope>
    <source>
        <tissue evidence="1">Shoot tissue taken approximately 20 cm above the soil surface</tissue>
    </source>
</reference>
<protein>
    <submittedName>
        <fullName evidence="1">Uncharacterized protein</fullName>
    </submittedName>
</protein>
<dbReference type="EMBL" id="GBRH01257523">
    <property type="protein sequence ID" value="JAD40372.1"/>
    <property type="molecule type" value="Transcribed_RNA"/>
</dbReference>